<evidence type="ECO:0000259" key="1">
    <source>
        <dbReference type="Pfam" id="PF24706"/>
    </source>
</evidence>
<dbReference type="Pfam" id="PF24706">
    <property type="entry name" value="DUF7669"/>
    <property type="match status" value="1"/>
</dbReference>
<organism evidence="2 3">
    <name type="scientific">Mucilaginibacter dorajii</name>
    <dbReference type="NCBI Taxonomy" id="692994"/>
    <lineage>
        <taxon>Bacteria</taxon>
        <taxon>Pseudomonadati</taxon>
        <taxon>Bacteroidota</taxon>
        <taxon>Sphingobacteriia</taxon>
        <taxon>Sphingobacteriales</taxon>
        <taxon>Sphingobacteriaceae</taxon>
        <taxon>Mucilaginibacter</taxon>
    </lineage>
</organism>
<reference evidence="3" key="1">
    <citation type="journal article" date="2019" name="Int. J. Syst. Evol. Microbiol.">
        <title>The Global Catalogue of Microorganisms (GCM) 10K type strain sequencing project: providing services to taxonomists for standard genome sequencing and annotation.</title>
        <authorList>
            <consortium name="The Broad Institute Genomics Platform"/>
            <consortium name="The Broad Institute Genome Sequencing Center for Infectious Disease"/>
            <person name="Wu L."/>
            <person name="Ma J."/>
        </authorList>
    </citation>
    <scope>NUCLEOTIDE SEQUENCE [LARGE SCALE GENOMIC DNA]</scope>
    <source>
        <strain evidence="3">JCM 16601</strain>
    </source>
</reference>
<evidence type="ECO:0000313" key="3">
    <source>
        <dbReference type="Proteomes" id="UP001500742"/>
    </source>
</evidence>
<protein>
    <recommendedName>
        <fullName evidence="1">DUF7669 domain-containing protein</fullName>
    </recommendedName>
</protein>
<dbReference type="EMBL" id="BAAAZC010000007">
    <property type="protein sequence ID" value="GAA3962743.1"/>
    <property type="molecule type" value="Genomic_DNA"/>
</dbReference>
<gene>
    <name evidence="2" type="ORF">GCM10022210_08350</name>
</gene>
<feature type="domain" description="DUF7669" evidence="1">
    <location>
        <begin position="7"/>
        <end position="85"/>
    </location>
</feature>
<comment type="caution">
    <text evidence="2">The sequence shown here is derived from an EMBL/GenBank/DDBJ whole genome shotgun (WGS) entry which is preliminary data.</text>
</comment>
<accession>A0ABP7PBB6</accession>
<dbReference type="RefSeq" id="WP_259091464.1">
    <property type="nucleotide sequence ID" value="NZ_BAAAZC010000007.1"/>
</dbReference>
<name>A0ABP7PBB6_9SPHI</name>
<dbReference type="SUPFAM" id="SSF88697">
    <property type="entry name" value="PUA domain-like"/>
    <property type="match status" value="1"/>
</dbReference>
<dbReference type="InterPro" id="IPR056086">
    <property type="entry name" value="DUF7669"/>
</dbReference>
<proteinExistence type="predicted"/>
<evidence type="ECO:0000313" key="2">
    <source>
        <dbReference type="EMBL" id="GAA3962743.1"/>
    </source>
</evidence>
<dbReference type="InterPro" id="IPR015947">
    <property type="entry name" value="PUA-like_sf"/>
</dbReference>
<sequence length="305" mass="35255">MKENPQVWSMVKDAVENLDGELSYNDIKQYINDKWENVNQKTITAQITVATVNHKSRTHFNENKIERFTDSGSHFDLLFQLGRGRVIKYNPTEHGVWQLYKNTTGKFELKFKGDNCYLFAWNPNNWSFDELDEKVNELKATGKSTVLWSVQGFKKVKVGDRAFIVQIGTKVKGIFASGFVVSEPALLPHWREDGTLVNRVRIELDILINPQINNILDIADFEGSILENQHWTPQSSGIQIKNEVTVELEKRWFNFLNNNGLFIKPPKAEQLIIEGSPYQVIQTVYERNNYARALCLQHHGYTCFV</sequence>
<keyword evidence="3" id="KW-1185">Reference proteome</keyword>
<dbReference type="Proteomes" id="UP001500742">
    <property type="component" value="Unassembled WGS sequence"/>
</dbReference>